<evidence type="ECO:0000313" key="1">
    <source>
        <dbReference type="EMBL" id="UTZ35021.1"/>
    </source>
</evidence>
<keyword evidence="3" id="KW-1185">Reference proteome</keyword>
<dbReference type="EMBL" id="CP050473">
    <property type="protein sequence ID" value="UTZ35021.1"/>
    <property type="molecule type" value="Genomic_DNA"/>
</dbReference>
<dbReference type="Proteomes" id="UP001059912">
    <property type="component" value="Plasmid unnamed2"/>
</dbReference>
<dbReference type="EMBL" id="CP050473">
    <property type="protein sequence ID" value="UTZ35110.1"/>
    <property type="molecule type" value="Genomic_DNA"/>
</dbReference>
<dbReference type="RefSeq" id="WP_255905339.1">
    <property type="nucleotide sequence ID" value="NZ_CP050473.1"/>
</dbReference>
<protein>
    <submittedName>
        <fullName evidence="2">Phage tail protein</fullName>
    </submittedName>
</protein>
<name>A0ABY5ILD7_9VIBR</name>
<accession>A0ABY5ILD7</accession>
<proteinExistence type="predicted"/>
<geneLocation type="plasmid" evidence="2 3">
    <name>unnamed2</name>
</geneLocation>
<reference evidence="2" key="1">
    <citation type="submission" date="2020-03" db="EMBL/GenBank/DDBJ databases">
        <title>Five strains of Vibrio campbellii isolated from Mariana Trench.</title>
        <authorList>
            <person name="Liang J."/>
            <person name="Zhang X.-H."/>
        </authorList>
    </citation>
    <scope>NUCLEOTIDE SEQUENCE</scope>
    <source>
        <strain evidence="2">LJC013</strain>
        <plasmid evidence="2">unnamed2</plasmid>
    </source>
</reference>
<keyword evidence="2" id="KW-0614">Plasmid</keyword>
<evidence type="ECO:0000313" key="2">
    <source>
        <dbReference type="EMBL" id="UTZ35110.1"/>
    </source>
</evidence>
<evidence type="ECO:0000313" key="3">
    <source>
        <dbReference type="Proteomes" id="UP001059912"/>
    </source>
</evidence>
<gene>
    <name evidence="1" type="ORF">HB762_27535</name>
    <name evidence="2" type="ORF">HB762_28010</name>
</gene>
<sequence length="258" mass="29024">MSDPLMEVVESARRLNQVIEEKAGQIDAEVAKAKQDFENRAKKLSIISGFEAINYNGDFLDTVEARNSKGEVNIFPIGMGIGSFRNDCVLAEVIPVFSGEEPETRDPEAQELLKYMGCNVKNFSSSFNILKITITDPATLLESPRYDFFIPEQHLKRSPSATFMAYFKTIGDFSVSHLGNSNGEWTRVVERYTSTNPGSYTHIDLNFSGVLNEGDVLYLALPTICAGLFPEEYKHGNLYNPREKHIRHHHLSTEPLKL</sequence>
<organism evidence="2 3">
    <name type="scientific">Vibrio campbellii</name>
    <dbReference type="NCBI Taxonomy" id="680"/>
    <lineage>
        <taxon>Bacteria</taxon>
        <taxon>Pseudomonadati</taxon>
        <taxon>Pseudomonadota</taxon>
        <taxon>Gammaproteobacteria</taxon>
        <taxon>Vibrionales</taxon>
        <taxon>Vibrionaceae</taxon>
        <taxon>Vibrio</taxon>
    </lineage>
</organism>